<protein>
    <submittedName>
        <fullName evidence="1">Uncharacterized protein</fullName>
    </submittedName>
</protein>
<proteinExistence type="predicted"/>
<evidence type="ECO:0000313" key="2">
    <source>
        <dbReference type="Proteomes" id="UP000499080"/>
    </source>
</evidence>
<accession>A0A4Y2FAC4</accession>
<gene>
    <name evidence="1" type="ORF">AVEN_65084_1</name>
</gene>
<sequence>MFITFLLHTEKCGRQLLLISFLIIFQQQVEDYLRLICENVFMMDVCPIRVITHRSSVLNNGINIADASSHRNAVSVAEQSQNGIATRGLYWMDLENLNSGQMTRTALELAPRSSYFRTTPAEGRLTQIRFNVHQGNKHDGPSYGILFGTWNPPAPKPRPYY</sequence>
<keyword evidence="2" id="KW-1185">Reference proteome</keyword>
<name>A0A4Y2FAC4_ARAVE</name>
<organism evidence="1 2">
    <name type="scientific">Araneus ventricosus</name>
    <name type="common">Orbweaver spider</name>
    <name type="synonym">Epeira ventricosa</name>
    <dbReference type="NCBI Taxonomy" id="182803"/>
    <lineage>
        <taxon>Eukaryota</taxon>
        <taxon>Metazoa</taxon>
        <taxon>Ecdysozoa</taxon>
        <taxon>Arthropoda</taxon>
        <taxon>Chelicerata</taxon>
        <taxon>Arachnida</taxon>
        <taxon>Araneae</taxon>
        <taxon>Araneomorphae</taxon>
        <taxon>Entelegynae</taxon>
        <taxon>Araneoidea</taxon>
        <taxon>Araneidae</taxon>
        <taxon>Araneus</taxon>
    </lineage>
</organism>
<comment type="caution">
    <text evidence="1">The sequence shown here is derived from an EMBL/GenBank/DDBJ whole genome shotgun (WGS) entry which is preliminary data.</text>
</comment>
<dbReference type="EMBL" id="BGPR01000814">
    <property type="protein sequence ID" value="GBM36554.1"/>
    <property type="molecule type" value="Genomic_DNA"/>
</dbReference>
<dbReference type="AlphaFoldDB" id="A0A4Y2FAC4"/>
<reference evidence="1 2" key="1">
    <citation type="journal article" date="2019" name="Sci. Rep.">
        <title>Orb-weaving spider Araneus ventricosus genome elucidates the spidroin gene catalogue.</title>
        <authorList>
            <person name="Kono N."/>
            <person name="Nakamura H."/>
            <person name="Ohtoshi R."/>
            <person name="Moran D.A.P."/>
            <person name="Shinohara A."/>
            <person name="Yoshida Y."/>
            <person name="Fujiwara M."/>
            <person name="Mori M."/>
            <person name="Tomita M."/>
            <person name="Arakawa K."/>
        </authorList>
    </citation>
    <scope>NUCLEOTIDE SEQUENCE [LARGE SCALE GENOMIC DNA]</scope>
</reference>
<dbReference type="Proteomes" id="UP000499080">
    <property type="component" value="Unassembled WGS sequence"/>
</dbReference>
<evidence type="ECO:0000313" key="1">
    <source>
        <dbReference type="EMBL" id="GBM36554.1"/>
    </source>
</evidence>